<dbReference type="GO" id="GO:0004497">
    <property type="term" value="F:monooxygenase activity"/>
    <property type="evidence" value="ECO:0007669"/>
    <property type="project" value="InterPro"/>
</dbReference>
<comment type="cofactor">
    <cofactor evidence="2">
        <name>heme</name>
        <dbReference type="ChEBI" id="CHEBI:30413"/>
    </cofactor>
</comment>
<dbReference type="STRING" id="441959.B8MM40"/>
<dbReference type="PRINTS" id="PR00463">
    <property type="entry name" value="EP450I"/>
</dbReference>
<dbReference type="AlphaFoldDB" id="B8MM40"/>
<keyword evidence="2" id="KW-0479">Metal-binding</keyword>
<name>B8MM40_TALSN</name>
<dbReference type="GO" id="GO:0020037">
    <property type="term" value="F:heme binding"/>
    <property type="evidence" value="ECO:0007669"/>
    <property type="project" value="InterPro"/>
</dbReference>
<dbReference type="OrthoDB" id="3945418at2759"/>
<proteinExistence type="inferred from homology"/>
<dbReference type="EMBL" id="EQ962658">
    <property type="protein sequence ID" value="EED13552.1"/>
    <property type="molecule type" value="Genomic_DNA"/>
</dbReference>
<dbReference type="PANTHER" id="PTHR24305">
    <property type="entry name" value="CYTOCHROME P450"/>
    <property type="match status" value="1"/>
</dbReference>
<dbReference type="eggNOG" id="KOG0157">
    <property type="taxonomic scope" value="Eukaryota"/>
</dbReference>
<dbReference type="InParanoid" id="B8MM40"/>
<dbReference type="CDD" id="cd11062">
    <property type="entry name" value="CYP58-like"/>
    <property type="match status" value="1"/>
</dbReference>
<dbReference type="VEuPathDB" id="FungiDB:TSTA_098080"/>
<dbReference type="Pfam" id="PF00067">
    <property type="entry name" value="p450"/>
    <property type="match status" value="1"/>
</dbReference>
<organism evidence="3 4">
    <name type="scientific">Talaromyces stipitatus (strain ATCC 10500 / CBS 375.48 / QM 6759 / NRRL 1006)</name>
    <name type="common">Penicillium stipitatum</name>
    <dbReference type="NCBI Taxonomy" id="441959"/>
    <lineage>
        <taxon>Eukaryota</taxon>
        <taxon>Fungi</taxon>
        <taxon>Dikarya</taxon>
        <taxon>Ascomycota</taxon>
        <taxon>Pezizomycotina</taxon>
        <taxon>Eurotiomycetes</taxon>
        <taxon>Eurotiomycetidae</taxon>
        <taxon>Eurotiales</taxon>
        <taxon>Trichocomaceae</taxon>
        <taxon>Talaromyces</taxon>
        <taxon>Talaromyces sect. Talaromyces</taxon>
    </lineage>
</organism>
<keyword evidence="4" id="KW-1185">Reference proteome</keyword>
<dbReference type="GeneID" id="8108447"/>
<dbReference type="InterPro" id="IPR036396">
    <property type="entry name" value="Cyt_P450_sf"/>
</dbReference>
<dbReference type="PhylomeDB" id="B8MM40"/>
<keyword evidence="2" id="KW-0408">Iron</keyword>
<evidence type="ECO:0000313" key="3">
    <source>
        <dbReference type="EMBL" id="EED13552.1"/>
    </source>
</evidence>
<dbReference type="GO" id="GO:0005506">
    <property type="term" value="F:iron ion binding"/>
    <property type="evidence" value="ECO:0007669"/>
    <property type="project" value="InterPro"/>
</dbReference>
<dbReference type="InterPro" id="IPR050121">
    <property type="entry name" value="Cytochrome_P450_monoxygenase"/>
</dbReference>
<feature type="binding site" description="axial binding residue" evidence="2">
    <location>
        <position position="432"/>
    </location>
    <ligand>
        <name>heme</name>
        <dbReference type="ChEBI" id="CHEBI:30413"/>
    </ligand>
    <ligandPart>
        <name>Fe</name>
        <dbReference type="ChEBI" id="CHEBI:18248"/>
    </ligandPart>
</feature>
<dbReference type="SUPFAM" id="SSF48264">
    <property type="entry name" value="Cytochrome P450"/>
    <property type="match status" value="1"/>
</dbReference>
<protein>
    <submittedName>
        <fullName evidence="3">Cytochrome P450, putative</fullName>
    </submittedName>
</protein>
<dbReference type="Gene3D" id="1.10.630.10">
    <property type="entry name" value="Cytochrome P450"/>
    <property type="match status" value="1"/>
</dbReference>
<dbReference type="HOGENOM" id="CLU_001570_14_4_1"/>
<reference evidence="4" key="1">
    <citation type="journal article" date="2015" name="Genome Announc.">
        <title>Genome sequence of the AIDS-associated pathogen Penicillium marneffei (ATCC18224) and its near taxonomic relative Talaromyces stipitatus (ATCC10500).</title>
        <authorList>
            <person name="Nierman W.C."/>
            <person name="Fedorova-Abrams N.D."/>
            <person name="Andrianopoulos A."/>
        </authorList>
    </citation>
    <scope>NUCLEOTIDE SEQUENCE [LARGE SCALE GENOMIC DNA]</scope>
    <source>
        <strain evidence="4">ATCC 10500 / CBS 375.48 / QM 6759 / NRRL 1006</strain>
    </source>
</reference>
<evidence type="ECO:0000256" key="1">
    <source>
        <dbReference type="ARBA" id="ARBA00010617"/>
    </source>
</evidence>
<accession>B8MM40</accession>
<dbReference type="PANTHER" id="PTHR24305:SF166">
    <property type="entry name" value="CYTOCHROME P450 12A4, MITOCHONDRIAL-RELATED"/>
    <property type="match status" value="1"/>
</dbReference>
<keyword evidence="2" id="KW-0349">Heme</keyword>
<dbReference type="InterPro" id="IPR001128">
    <property type="entry name" value="Cyt_P450"/>
</dbReference>
<sequence>MTLWYNLLVLAGTIACFRFLWVSFNANIPSAGPLASYSRFLWLFPREFRGSITQDLPDLHENLGPLIRISPNEISYYSLSTYEIVHGAGSKFRKDPKAYGAFVQGHHPALFSIIDSNEHSKRRRLMGQLYSRSKISNLEGLMTQHVSRWIKCLGTKHSKIDLGPACRALEADIVSEFSFGMAIGAINAWNDGKELAMKAVNDEMATWMPLLVHMPVLFDILSSLRSILKWTTGYQVPHNRHILDFRNWAEKAWSRALLEENPFHPNLIHTLTKSGLPPKTALSEAKENLGPGTDTTSATLAHIIWALAHNIEFQEQLHQDLKTIEFSTSMSSLEAVPKLRACVKEGIRWTGAAAVMLPRVVPQGGVELHGKFIPEGVILSSSPIWYLRDSIAFPNPTEYNPYRWLTPDGCENSKNQLRDDFYIPFSRGSNTCIGAQSAEASAKVHRSYRNNKWLDTCVASIKKRMGGCCPDRSFGHYADYEVKQTSMERTGCNWLPGGLNDINYFTTIDNHCLVICRVLNPSSFPLSFFSRSSQSIVLVISRRAWWLGDLSTPTCELLHGQLGVVFTMCTLRLPQGLQMFFDR</sequence>
<dbReference type="GO" id="GO:0016705">
    <property type="term" value="F:oxidoreductase activity, acting on paired donors, with incorporation or reduction of molecular oxygen"/>
    <property type="evidence" value="ECO:0007669"/>
    <property type="project" value="InterPro"/>
</dbReference>
<evidence type="ECO:0000313" key="4">
    <source>
        <dbReference type="Proteomes" id="UP000001745"/>
    </source>
</evidence>
<comment type="similarity">
    <text evidence="1">Belongs to the cytochrome P450 family.</text>
</comment>
<evidence type="ECO:0000256" key="2">
    <source>
        <dbReference type="PIRSR" id="PIRSR602401-1"/>
    </source>
</evidence>
<dbReference type="InterPro" id="IPR002401">
    <property type="entry name" value="Cyt_P450_E_grp-I"/>
</dbReference>
<gene>
    <name evidence="3" type="ORF">TSTA_098080</name>
</gene>
<dbReference type="Proteomes" id="UP000001745">
    <property type="component" value="Unassembled WGS sequence"/>
</dbReference>
<dbReference type="RefSeq" id="XP_002485790.1">
    <property type="nucleotide sequence ID" value="XM_002485745.1"/>
</dbReference>